<protein>
    <recommendedName>
        <fullName evidence="3">IPT/TIG domain-containing protein</fullName>
    </recommendedName>
</protein>
<accession>A0A928YPN4</accession>
<evidence type="ECO:0008006" key="3">
    <source>
        <dbReference type="Google" id="ProtNLM"/>
    </source>
</evidence>
<dbReference type="InterPro" id="IPR013783">
    <property type="entry name" value="Ig-like_fold"/>
</dbReference>
<dbReference type="Gene3D" id="2.60.40.10">
    <property type="entry name" value="Immunoglobulins"/>
    <property type="match status" value="1"/>
</dbReference>
<dbReference type="EMBL" id="PRDK01000001">
    <property type="protein sequence ID" value="MBE8712080.1"/>
    <property type="molecule type" value="Genomic_DNA"/>
</dbReference>
<name>A0A928YPN4_9SPHI</name>
<dbReference type="Proteomes" id="UP000616201">
    <property type="component" value="Unassembled WGS sequence"/>
</dbReference>
<dbReference type="SUPFAM" id="SSF81296">
    <property type="entry name" value="E set domains"/>
    <property type="match status" value="1"/>
</dbReference>
<dbReference type="AlphaFoldDB" id="A0A928YPN4"/>
<proteinExistence type="predicted"/>
<organism evidence="1 2">
    <name type="scientific">Sphingobacterium hungaricum</name>
    <dbReference type="NCBI Taxonomy" id="2082723"/>
    <lineage>
        <taxon>Bacteria</taxon>
        <taxon>Pseudomonadati</taxon>
        <taxon>Bacteroidota</taxon>
        <taxon>Sphingobacteriia</taxon>
        <taxon>Sphingobacteriales</taxon>
        <taxon>Sphingobacteriaceae</taxon>
        <taxon>Sphingobacterium</taxon>
    </lineage>
</organism>
<comment type="caution">
    <text evidence="1">The sequence shown here is derived from an EMBL/GenBank/DDBJ whole genome shotgun (WGS) entry which is preliminary data.</text>
</comment>
<gene>
    <name evidence="1" type="ORF">C4F49_00090</name>
</gene>
<evidence type="ECO:0000313" key="2">
    <source>
        <dbReference type="Proteomes" id="UP000616201"/>
    </source>
</evidence>
<keyword evidence="2" id="KW-1185">Reference proteome</keyword>
<reference evidence="1" key="1">
    <citation type="submission" date="2018-02" db="EMBL/GenBank/DDBJ databases">
        <authorList>
            <person name="Vasarhelyi B.M."/>
            <person name="Deshmukh S."/>
            <person name="Balint B."/>
            <person name="Kukolya J."/>
        </authorList>
    </citation>
    <scope>NUCLEOTIDE SEQUENCE</scope>
    <source>
        <strain evidence="1">KB22</strain>
    </source>
</reference>
<evidence type="ECO:0000313" key="1">
    <source>
        <dbReference type="EMBL" id="MBE8712080.1"/>
    </source>
</evidence>
<dbReference type="InterPro" id="IPR014756">
    <property type="entry name" value="Ig_E-set"/>
</dbReference>
<sequence length="578" mass="64534">MFKFNMHIIKYLSFILLISFFGISCEKKESEETIEEIDLSPVELSINAGTFLDGNRIQLSGQVTKLNDLEVLDHGFLIQKYTAKNILGSETQISLGKLSSTGDISNIYLPDYQIAYADEFKYCLYVKTEKGYYKSNYLESKFDGIVIENIVNVQACIGETITVKGDFSKVDANFELKARGTSLTIPFEITNNATLLRFKVPSGPGVYQGQKIIFALKNKAASISEDDQEIASARILAVLFPPVKKLYYYNYDHLDRLALIGAGIPPAGNNNGLFILIGGQKIPYNREIIFTSISGLKGLEQKIGYHNGRDSVIFEDPITFRSPDQDLLQINPTVIHSNSSFTITGTELSLMFWNASFRLGGENVIPNGSDGFTSAFYVEDIKEGVYPLQIFSDLYNFTTIKTIKIVDFNYQDIDKKEGYLGEPITLSGSFIKGKDYYINHVSNNNLDYGYIVAKEDGELTFGISDKWKGNIDLIVGFMSPKGQYIMSNKVLHLNSLGYTYESLSPMQGHFGQVVSIKGKGIGLAETVFFDGIILTSLDKSPNEIKFVTPFTVNSGKVKIELVIQGKKIELKDHFEILN</sequence>
<dbReference type="PROSITE" id="PS51257">
    <property type="entry name" value="PROKAR_LIPOPROTEIN"/>
    <property type="match status" value="1"/>
</dbReference>